<evidence type="ECO:0000313" key="4">
    <source>
        <dbReference type="Proteomes" id="UP001629432"/>
    </source>
</evidence>
<dbReference type="Pfam" id="PF13663">
    <property type="entry name" value="DUF4148"/>
    <property type="match status" value="1"/>
</dbReference>
<dbReference type="Proteomes" id="UP001629432">
    <property type="component" value="Unassembled WGS sequence"/>
</dbReference>
<evidence type="ECO:0000256" key="1">
    <source>
        <dbReference type="SAM" id="MobiDB-lite"/>
    </source>
</evidence>
<name>A0ABW9E4K4_9BURK</name>
<organism evidence="3 4">
    <name type="scientific">Paraburkholderia metrosideri</name>
    <dbReference type="NCBI Taxonomy" id="580937"/>
    <lineage>
        <taxon>Bacteria</taxon>
        <taxon>Pseudomonadati</taxon>
        <taxon>Pseudomonadota</taxon>
        <taxon>Betaproteobacteria</taxon>
        <taxon>Burkholderiales</taxon>
        <taxon>Burkholderiaceae</taxon>
        <taxon>Paraburkholderia</taxon>
    </lineage>
</organism>
<proteinExistence type="predicted"/>
<dbReference type="EMBL" id="JAQQCF010000050">
    <property type="protein sequence ID" value="MFM0641859.1"/>
    <property type="molecule type" value="Genomic_DNA"/>
</dbReference>
<feature type="chain" id="PRO_5045774391" evidence="2">
    <location>
        <begin position="22"/>
        <end position="97"/>
    </location>
</feature>
<dbReference type="InterPro" id="IPR025421">
    <property type="entry name" value="DUF4148"/>
</dbReference>
<keyword evidence="4" id="KW-1185">Reference proteome</keyword>
<evidence type="ECO:0000256" key="2">
    <source>
        <dbReference type="SAM" id="SignalP"/>
    </source>
</evidence>
<protein>
    <submittedName>
        <fullName evidence="3">DUF4148 domain-containing protein</fullName>
    </submittedName>
</protein>
<accession>A0ABW9E4K4</accession>
<comment type="caution">
    <text evidence="3">The sequence shown here is derived from an EMBL/GenBank/DDBJ whole genome shotgun (WGS) entry which is preliminary data.</text>
</comment>
<sequence length="97" mass="10216">MKALLPVILVAAFVFPAVSFAQQTNEPLTRAEVRAQLITAEQHGLVHQPKTQYPEAAPADVANSAAHDTSGYGPDTAGSSQVAPTSKGMKPSPFLHH</sequence>
<evidence type="ECO:0000313" key="3">
    <source>
        <dbReference type="EMBL" id="MFM0641859.1"/>
    </source>
</evidence>
<keyword evidence="2" id="KW-0732">Signal</keyword>
<dbReference type="RefSeq" id="WP_408238191.1">
    <property type="nucleotide sequence ID" value="NZ_JAQQCF010000050.1"/>
</dbReference>
<gene>
    <name evidence="3" type="ORF">PQQ63_34810</name>
</gene>
<reference evidence="3 4" key="1">
    <citation type="journal article" date="2024" name="Chem. Sci.">
        <title>Discovery of megapolipeptins by genome mining of a Burkholderiales bacteria collection.</title>
        <authorList>
            <person name="Paulo B.S."/>
            <person name="Recchia M.J.J."/>
            <person name="Lee S."/>
            <person name="Fergusson C.H."/>
            <person name="Romanowski S.B."/>
            <person name="Hernandez A."/>
            <person name="Krull N."/>
            <person name="Liu D.Y."/>
            <person name="Cavanagh H."/>
            <person name="Bos A."/>
            <person name="Gray C.A."/>
            <person name="Murphy B.T."/>
            <person name="Linington R.G."/>
            <person name="Eustaquio A.S."/>
        </authorList>
    </citation>
    <scope>NUCLEOTIDE SEQUENCE [LARGE SCALE GENOMIC DNA]</scope>
    <source>
        <strain evidence="3 4">RL17-338-BIC-A</strain>
    </source>
</reference>
<feature type="signal peptide" evidence="2">
    <location>
        <begin position="1"/>
        <end position="21"/>
    </location>
</feature>
<feature type="region of interest" description="Disordered" evidence="1">
    <location>
        <begin position="44"/>
        <end position="97"/>
    </location>
</feature>